<sequence>MAQKERIDRLLVDRELVDTRTRAQARIMAGDVFVNGQRVDKAGTRVPTDAAIELKGQNLPFVSRGGLKLQAALDAFDYDCTDKVVIDVGASTGGFTDCVLQRHARNVYAVDVGYGQLAWKIRQDPRVINLERQNIRHLDPALIPEPCDLAVIDCSFISLDLVLPATLRFLKPEADLIALIKPQFEVGPDNVGKGGVVRDLDARQGAIERVIDQARAHGMHHLKGIDCPVHGPAGNIEYLAWFQRRA</sequence>
<dbReference type="RefSeq" id="WP_111730786.1">
    <property type="nucleotide sequence ID" value="NZ_QHKO01000008.1"/>
</dbReference>
<evidence type="ECO:0000256" key="2">
    <source>
        <dbReference type="ARBA" id="ARBA00029460"/>
    </source>
</evidence>
<dbReference type="NCBIfam" id="TIGR00478">
    <property type="entry name" value="tly"/>
    <property type="match status" value="1"/>
</dbReference>
<dbReference type="InterPro" id="IPR002942">
    <property type="entry name" value="S4_RNA-bd"/>
</dbReference>
<dbReference type="InterPro" id="IPR036986">
    <property type="entry name" value="S4_RNA-bd_sf"/>
</dbReference>
<dbReference type="GO" id="GO:0032259">
    <property type="term" value="P:methylation"/>
    <property type="evidence" value="ECO:0007669"/>
    <property type="project" value="UniProtKB-KW"/>
</dbReference>
<keyword evidence="6" id="KW-1185">Reference proteome</keyword>
<dbReference type="Pfam" id="PF01728">
    <property type="entry name" value="FtsJ"/>
    <property type="match status" value="1"/>
</dbReference>
<dbReference type="PROSITE" id="PS50889">
    <property type="entry name" value="S4"/>
    <property type="match status" value="1"/>
</dbReference>
<comment type="caution">
    <text evidence="5">The sequence shown here is derived from an EMBL/GenBank/DDBJ whole genome shotgun (WGS) entry which is preliminary data.</text>
</comment>
<accession>A0A328C6S0</accession>
<evidence type="ECO:0000313" key="5">
    <source>
        <dbReference type="EMBL" id="RAL20694.1"/>
    </source>
</evidence>
<keyword evidence="5" id="KW-0489">Methyltransferase</keyword>
<evidence type="ECO:0000259" key="4">
    <source>
        <dbReference type="SMART" id="SM00363"/>
    </source>
</evidence>
<dbReference type="SUPFAM" id="SSF53335">
    <property type="entry name" value="S-adenosyl-L-methionine-dependent methyltransferases"/>
    <property type="match status" value="1"/>
</dbReference>
<dbReference type="PIRSF" id="PIRSF005578">
    <property type="entry name" value="TlyA"/>
    <property type="match status" value="1"/>
</dbReference>
<dbReference type="SMART" id="SM00363">
    <property type="entry name" value="S4"/>
    <property type="match status" value="1"/>
</dbReference>
<comment type="similarity">
    <text evidence="2">Belongs to the TlyA family.</text>
</comment>
<evidence type="ECO:0000313" key="6">
    <source>
        <dbReference type="Proteomes" id="UP000249169"/>
    </source>
</evidence>
<proteinExistence type="inferred from homology"/>
<dbReference type="CDD" id="cd00165">
    <property type="entry name" value="S4"/>
    <property type="match status" value="1"/>
</dbReference>
<dbReference type="AlphaFoldDB" id="A0A328C6S0"/>
<dbReference type="SUPFAM" id="SSF55174">
    <property type="entry name" value="Alpha-L RNA-binding motif"/>
    <property type="match status" value="1"/>
</dbReference>
<gene>
    <name evidence="5" type="ORF">DL240_15360</name>
</gene>
<dbReference type="Gene3D" id="3.10.290.10">
    <property type="entry name" value="RNA-binding S4 domain"/>
    <property type="match status" value="1"/>
</dbReference>
<protein>
    <submittedName>
        <fullName evidence="5">TlyA family rRNA (Cytidine-2'-O)-methyltransferase</fullName>
    </submittedName>
</protein>
<name>A0A328C6S0_9DELT</name>
<evidence type="ECO:0000256" key="3">
    <source>
        <dbReference type="PROSITE-ProRule" id="PRU00182"/>
    </source>
</evidence>
<dbReference type="Proteomes" id="UP000249169">
    <property type="component" value="Unassembled WGS sequence"/>
</dbReference>
<keyword evidence="5" id="KW-0808">Transferase</keyword>
<dbReference type="PANTHER" id="PTHR32319:SF0">
    <property type="entry name" value="BACTERIAL HEMOLYSIN-LIKE PROTEIN"/>
    <property type="match status" value="1"/>
</dbReference>
<dbReference type="InterPro" id="IPR002877">
    <property type="entry name" value="RNA_MeTrfase_FtsJ_dom"/>
</dbReference>
<organism evidence="5 6">
    <name type="scientific">Lujinxingia litoralis</name>
    <dbReference type="NCBI Taxonomy" id="2211119"/>
    <lineage>
        <taxon>Bacteria</taxon>
        <taxon>Deltaproteobacteria</taxon>
        <taxon>Bradymonadales</taxon>
        <taxon>Lujinxingiaceae</taxon>
        <taxon>Lujinxingia</taxon>
    </lineage>
</organism>
<dbReference type="GO" id="GO:0008168">
    <property type="term" value="F:methyltransferase activity"/>
    <property type="evidence" value="ECO:0007669"/>
    <property type="project" value="UniProtKB-KW"/>
</dbReference>
<dbReference type="GO" id="GO:0003723">
    <property type="term" value="F:RNA binding"/>
    <property type="evidence" value="ECO:0007669"/>
    <property type="project" value="UniProtKB-KW"/>
</dbReference>
<keyword evidence="1 3" id="KW-0694">RNA-binding</keyword>
<evidence type="ECO:0000256" key="1">
    <source>
        <dbReference type="ARBA" id="ARBA00022884"/>
    </source>
</evidence>
<reference evidence="5 6" key="1">
    <citation type="submission" date="2018-05" db="EMBL/GenBank/DDBJ databases">
        <title>Lujinxingia marina gen. nov. sp. nov., a new facultative anaerobic member of the class Deltaproteobacteria, and proposal of Lujinxingaceae fam. nov.</title>
        <authorList>
            <person name="Li C.-M."/>
        </authorList>
    </citation>
    <scope>NUCLEOTIDE SEQUENCE [LARGE SCALE GENOMIC DNA]</scope>
    <source>
        <strain evidence="5 6">B210</strain>
    </source>
</reference>
<dbReference type="Pfam" id="PF01479">
    <property type="entry name" value="S4"/>
    <property type="match status" value="1"/>
</dbReference>
<dbReference type="Gene3D" id="3.40.50.150">
    <property type="entry name" value="Vaccinia Virus protein VP39"/>
    <property type="match status" value="1"/>
</dbReference>
<dbReference type="InterPro" id="IPR047048">
    <property type="entry name" value="TlyA"/>
</dbReference>
<dbReference type="PANTHER" id="PTHR32319">
    <property type="entry name" value="BACTERIAL HEMOLYSIN-LIKE PROTEIN"/>
    <property type="match status" value="1"/>
</dbReference>
<dbReference type="EMBL" id="QHKO01000008">
    <property type="protein sequence ID" value="RAL20694.1"/>
    <property type="molecule type" value="Genomic_DNA"/>
</dbReference>
<feature type="domain" description="RNA-binding S4" evidence="4">
    <location>
        <begin position="5"/>
        <end position="67"/>
    </location>
</feature>
<dbReference type="OrthoDB" id="9784736at2"/>
<dbReference type="CDD" id="cd02440">
    <property type="entry name" value="AdoMet_MTases"/>
    <property type="match status" value="1"/>
</dbReference>
<dbReference type="InterPro" id="IPR004538">
    <property type="entry name" value="Hemolysin_A/TlyA"/>
</dbReference>
<dbReference type="InterPro" id="IPR029063">
    <property type="entry name" value="SAM-dependent_MTases_sf"/>
</dbReference>